<evidence type="ECO:0000313" key="4">
    <source>
        <dbReference type="EMBL" id="KAF9734077.1"/>
    </source>
</evidence>
<organism evidence="4 5">
    <name type="scientific">Paraphaeosphaeria minitans</name>
    <dbReference type="NCBI Taxonomy" id="565426"/>
    <lineage>
        <taxon>Eukaryota</taxon>
        <taxon>Fungi</taxon>
        <taxon>Dikarya</taxon>
        <taxon>Ascomycota</taxon>
        <taxon>Pezizomycotina</taxon>
        <taxon>Dothideomycetes</taxon>
        <taxon>Pleosporomycetidae</taxon>
        <taxon>Pleosporales</taxon>
        <taxon>Massarineae</taxon>
        <taxon>Didymosphaeriaceae</taxon>
        <taxon>Paraphaeosphaeria</taxon>
    </lineage>
</organism>
<evidence type="ECO:0000256" key="1">
    <source>
        <dbReference type="SAM" id="Coils"/>
    </source>
</evidence>
<protein>
    <submittedName>
        <fullName evidence="4">Ubiquitin interaction motif protein</fullName>
    </submittedName>
</protein>
<dbReference type="Proteomes" id="UP000756921">
    <property type="component" value="Unassembled WGS sequence"/>
</dbReference>
<dbReference type="OrthoDB" id="4489171at2759"/>
<comment type="caution">
    <text evidence="4">The sequence shown here is derived from an EMBL/GenBank/DDBJ whole genome shotgun (WGS) entry which is preliminary data.</text>
</comment>
<dbReference type="InterPro" id="IPR015940">
    <property type="entry name" value="UBA"/>
</dbReference>
<feature type="compositionally biased region" description="Basic and acidic residues" evidence="2">
    <location>
        <begin position="808"/>
        <end position="825"/>
    </location>
</feature>
<dbReference type="PROSITE" id="PS50030">
    <property type="entry name" value="UBA"/>
    <property type="match status" value="1"/>
</dbReference>
<accession>A0A9P6KPH2</accession>
<dbReference type="GO" id="GO:0016579">
    <property type="term" value="P:protein deubiquitination"/>
    <property type="evidence" value="ECO:0007669"/>
    <property type="project" value="TreeGrafter"/>
</dbReference>
<name>A0A9P6KPH2_9PLEO</name>
<dbReference type="PANTHER" id="PTHR39597">
    <property type="entry name" value="UBA DOMAIN-CONTAINING PROTEIN RUP1"/>
    <property type="match status" value="1"/>
</dbReference>
<proteinExistence type="predicted"/>
<dbReference type="AlphaFoldDB" id="A0A9P6KPH2"/>
<feature type="coiled-coil region" evidence="1">
    <location>
        <begin position="527"/>
        <end position="564"/>
    </location>
</feature>
<evidence type="ECO:0000313" key="5">
    <source>
        <dbReference type="Proteomes" id="UP000756921"/>
    </source>
</evidence>
<sequence length="863" mass="95052">MASLNQEDIDTLVAVSGHQVDRDQAAQVLKISGNNVETAMNKIFDALERRNGITELLKQGDTTWDGTAFGGLSGYGPYQDASTNTNVPSTSFTVFADARANTTRAAFHIDATNVDDTNNASFSAAPTRPPSRTSQRPSSAMSTNTGDVPMQSPFYSEDGGWHNIEPLTGLSGVENGQESGVVGKAGTAGVLRPATQSYYDSASWALVPAARSTEFIPDASLNDQERKEQPGFIKPTVGDNHLPAFITMLHSIPLIRNTLLAPAISTSNYWRGEDWWKGTASATSIIVDDDTVTKTGAELEFLYEVQRLAAFLDASERTYASLDAFLQLDAWAQPRFTAPDEALENDLVKFLMRWSSMYRKHAPDAPPENVLCSEVNVNGKIQRSHVLEIEMANIDPDFLDPTLYDYIDEILFTDLAKAHITKPSSVLVLSLKPMGYKRSCKIPAVLYADRYLEENRAAVEANFVERKNCHEVLGTLEAKVENLKYHTPQKVQHARKMETLTLLKNSMRAFEPDTDAIVESPRDVAVLAHLQSLYEKVEKQLSELEEQKKKAKEALDGIAELFRAPLKNPGSDQDALEYGTQHKFAHPYWLCGVAKSSTEYYICHPVKEPGSLEKDYAWWHIQYTLPKTAADGEYASITRNRKDIADVLADMSEINENTVLVYASDAAFAAEPIPLSAKLETFVNKDNVSFQQAVEVARAEWYEVQNDQDVTDWMADNGWGNGDAKQGYQQDTLGSTLSSKTLTPSTDPNKSPPYPGDDCVVDITLSPEHESDQSMEMQEINGGISAWAGTSNASSETIGVGPPVSMEDVVRSDGRQSRVGMRGEDALMGDNTDANEVTDTSMDEEGGREVKHIEFVEKTPNMG</sequence>
<keyword evidence="5" id="KW-1185">Reference proteome</keyword>
<reference evidence="4" key="1">
    <citation type="journal article" date="2020" name="Mol. Plant Microbe Interact.">
        <title>Genome Sequence of the Biocontrol Agent Coniothyrium minitans strain Conio (IMI 134523).</title>
        <authorList>
            <person name="Patel D."/>
            <person name="Shittu T.A."/>
            <person name="Baroncelli R."/>
            <person name="Muthumeenakshi S."/>
            <person name="Osborne T.H."/>
            <person name="Janganan T.K."/>
            <person name="Sreenivasaprasad S."/>
        </authorList>
    </citation>
    <scope>NUCLEOTIDE SEQUENCE</scope>
    <source>
        <strain evidence="4">Conio</strain>
    </source>
</reference>
<dbReference type="GO" id="GO:0005829">
    <property type="term" value="C:cytosol"/>
    <property type="evidence" value="ECO:0007669"/>
    <property type="project" value="TreeGrafter"/>
</dbReference>
<keyword evidence="1" id="KW-0175">Coiled coil</keyword>
<dbReference type="PANTHER" id="PTHR39597:SF1">
    <property type="entry name" value="UBA DOMAIN-CONTAINING PROTEIN RUP1"/>
    <property type="match status" value="1"/>
</dbReference>
<dbReference type="EMBL" id="WJXW01000008">
    <property type="protein sequence ID" value="KAF9734077.1"/>
    <property type="molecule type" value="Genomic_DNA"/>
</dbReference>
<feature type="domain" description="UBA" evidence="3">
    <location>
        <begin position="3"/>
        <end position="46"/>
    </location>
</feature>
<feature type="region of interest" description="Disordered" evidence="2">
    <location>
        <begin position="735"/>
        <end position="758"/>
    </location>
</feature>
<gene>
    <name evidence="4" type="ORF">PMIN01_08420</name>
</gene>
<dbReference type="InterPro" id="IPR055335">
    <property type="entry name" value="Ucp6/RUP1"/>
</dbReference>
<feature type="region of interest" description="Disordered" evidence="2">
    <location>
        <begin position="116"/>
        <end position="156"/>
    </location>
</feature>
<feature type="compositionally biased region" description="Low complexity" evidence="2">
    <location>
        <begin position="130"/>
        <end position="139"/>
    </location>
</feature>
<feature type="compositionally biased region" description="Low complexity" evidence="2">
    <location>
        <begin position="735"/>
        <end position="746"/>
    </location>
</feature>
<evidence type="ECO:0000256" key="2">
    <source>
        <dbReference type="SAM" id="MobiDB-lite"/>
    </source>
</evidence>
<dbReference type="GO" id="GO:0005634">
    <property type="term" value="C:nucleus"/>
    <property type="evidence" value="ECO:0007669"/>
    <property type="project" value="TreeGrafter"/>
</dbReference>
<feature type="region of interest" description="Disordered" evidence="2">
    <location>
        <begin position="793"/>
        <end position="847"/>
    </location>
</feature>
<evidence type="ECO:0000259" key="3">
    <source>
        <dbReference type="PROSITE" id="PS50030"/>
    </source>
</evidence>